<reference evidence="2 3" key="1">
    <citation type="journal article" date="2016" name="Antonie Van Leeuwenhoek">
        <title>Dongia soli sp. nov., isolated from soil from Dokdo, Korea.</title>
        <authorList>
            <person name="Kim D.U."/>
            <person name="Lee H."/>
            <person name="Kim H."/>
            <person name="Kim S.G."/>
            <person name="Ka J.O."/>
        </authorList>
    </citation>
    <scope>NUCLEOTIDE SEQUENCE [LARGE SCALE GENOMIC DNA]</scope>
    <source>
        <strain evidence="2 3">D78</strain>
    </source>
</reference>
<organism evidence="2 3">
    <name type="scientific">Dongia soli</name>
    <dbReference type="NCBI Taxonomy" id="600628"/>
    <lineage>
        <taxon>Bacteria</taxon>
        <taxon>Pseudomonadati</taxon>
        <taxon>Pseudomonadota</taxon>
        <taxon>Alphaproteobacteria</taxon>
        <taxon>Rhodospirillales</taxon>
        <taxon>Dongiaceae</taxon>
        <taxon>Dongia</taxon>
    </lineage>
</organism>
<dbReference type="Pfam" id="PF17201">
    <property type="entry name" value="Cache_3-Cache_2"/>
    <property type="match status" value="1"/>
</dbReference>
<dbReference type="Proteomes" id="UP001279642">
    <property type="component" value="Unassembled WGS sequence"/>
</dbReference>
<evidence type="ECO:0000259" key="1">
    <source>
        <dbReference type="Pfam" id="PF17201"/>
    </source>
</evidence>
<comment type="caution">
    <text evidence="2">The sequence shown here is derived from an EMBL/GenBank/DDBJ whole genome shotgun (WGS) entry which is preliminary data.</text>
</comment>
<dbReference type="PROSITE" id="PS51257">
    <property type="entry name" value="PROKAR_LIPOPROTEIN"/>
    <property type="match status" value="1"/>
</dbReference>
<dbReference type="InterPro" id="IPR033462">
    <property type="entry name" value="Cache_3-Cache_2"/>
</dbReference>
<dbReference type="SUPFAM" id="SSF103190">
    <property type="entry name" value="Sensory domain-like"/>
    <property type="match status" value="1"/>
</dbReference>
<accession>A0ABU5E751</accession>
<proteinExistence type="predicted"/>
<sequence>MKNLLMNIKSFLVVMLTAGCVMGMSMLMPAGAVGTADPRVATSMASLKAMAAKLGPPRLEGHEAVGGKDAPALYFGSTKINNNFELVDAISKEDGKGMTATFFAKSGSEYIRVSTSVPKPDGSGRAVGTILDPAGKAIAEIKQGKPFYGEVKILGTPYITGYEPMMDKAGKIIGIYYVGYKK</sequence>
<evidence type="ECO:0000313" key="3">
    <source>
        <dbReference type="Proteomes" id="UP001279642"/>
    </source>
</evidence>
<dbReference type="InterPro" id="IPR029151">
    <property type="entry name" value="Sensor-like_sf"/>
</dbReference>
<name>A0ABU5E751_9PROT</name>
<evidence type="ECO:0000313" key="2">
    <source>
        <dbReference type="EMBL" id="MDY0882130.1"/>
    </source>
</evidence>
<dbReference type="RefSeq" id="WP_320507162.1">
    <property type="nucleotide sequence ID" value="NZ_JAXCLW010000001.1"/>
</dbReference>
<feature type="domain" description="Cache 3/Cache 2 fusion" evidence="1">
    <location>
        <begin position="63"/>
        <end position="181"/>
    </location>
</feature>
<protein>
    <submittedName>
        <fullName evidence="2">Cache 3/Cache 2 fusion domain-containing protein</fullName>
    </submittedName>
</protein>
<gene>
    <name evidence="2" type="ORF">SMD27_04690</name>
</gene>
<keyword evidence="3" id="KW-1185">Reference proteome</keyword>
<dbReference type="EMBL" id="JAXCLW010000001">
    <property type="protein sequence ID" value="MDY0882130.1"/>
    <property type="molecule type" value="Genomic_DNA"/>
</dbReference>